<proteinExistence type="predicted"/>
<dbReference type="PANTHER" id="PTHR33651">
    <property type="entry name" value="PROTEIN CBG06246"/>
    <property type="match status" value="1"/>
</dbReference>
<organism evidence="1 2">
    <name type="scientific">Caenorhabditis auriculariae</name>
    <dbReference type="NCBI Taxonomy" id="2777116"/>
    <lineage>
        <taxon>Eukaryota</taxon>
        <taxon>Metazoa</taxon>
        <taxon>Ecdysozoa</taxon>
        <taxon>Nematoda</taxon>
        <taxon>Chromadorea</taxon>
        <taxon>Rhabditida</taxon>
        <taxon>Rhabditina</taxon>
        <taxon>Rhabditomorpha</taxon>
        <taxon>Rhabditoidea</taxon>
        <taxon>Rhabditidae</taxon>
        <taxon>Peloderinae</taxon>
        <taxon>Caenorhabditis</taxon>
    </lineage>
</organism>
<evidence type="ECO:0000313" key="1">
    <source>
        <dbReference type="EMBL" id="CAD6190588.1"/>
    </source>
</evidence>
<keyword evidence="2" id="KW-1185">Reference proteome</keyword>
<gene>
    <name evidence="1" type="ORF">CAUJ_LOCUS6507</name>
</gene>
<dbReference type="PANTHER" id="PTHR33651:SF3">
    <property type="entry name" value="PHAGE PROTEIN"/>
    <property type="match status" value="1"/>
</dbReference>
<sequence length="302" mass="34882">MVFVVFRLVSDAEDRLFKNNILEPQISRVDLFNRIEHVTKIPIEYQEIKYRGDELPDSLHPLESINEFEELTVRHSQLSTWAALLDREAAFSQSHEQELKKSIHLDAKTLIENLVQSHQRCCRAFFSKVYGEKSKVTFDSREDGSRAGCICIVDDGSTICRFFIKTHHGAGDKSSHSQYDIDIKELFVYTFLEALKMGAEIQFISNELFSRWIIFLASREVPNFSTLEVLELTEPESVQRYSKSVVEMLCAYSILMLADHHTANMGFDSELNPYILDFFITGRRLTAVRDIHDGVRMSKIIK</sequence>
<accession>A0A8S1H7P8</accession>
<name>A0A8S1H7P8_9PELO</name>
<dbReference type="OrthoDB" id="5866910at2759"/>
<comment type="caution">
    <text evidence="1">The sequence shown here is derived from an EMBL/GenBank/DDBJ whole genome shotgun (WGS) entry which is preliminary data.</text>
</comment>
<dbReference type="AlphaFoldDB" id="A0A8S1H7P8"/>
<evidence type="ECO:0000313" key="2">
    <source>
        <dbReference type="Proteomes" id="UP000835052"/>
    </source>
</evidence>
<protein>
    <recommendedName>
        <fullName evidence="3">Ubiquitin-like domain-containing protein</fullName>
    </recommendedName>
</protein>
<reference evidence="1" key="1">
    <citation type="submission" date="2020-10" db="EMBL/GenBank/DDBJ databases">
        <authorList>
            <person name="Kikuchi T."/>
        </authorList>
    </citation>
    <scope>NUCLEOTIDE SEQUENCE</scope>
    <source>
        <strain evidence="1">NKZ352</strain>
    </source>
</reference>
<dbReference type="EMBL" id="CAJGYM010000016">
    <property type="protein sequence ID" value="CAD6190588.1"/>
    <property type="molecule type" value="Genomic_DNA"/>
</dbReference>
<evidence type="ECO:0008006" key="3">
    <source>
        <dbReference type="Google" id="ProtNLM"/>
    </source>
</evidence>
<dbReference type="Proteomes" id="UP000835052">
    <property type="component" value="Unassembled WGS sequence"/>
</dbReference>